<protein>
    <submittedName>
        <fullName evidence="2">Uridine kinase</fullName>
    </submittedName>
</protein>
<dbReference type="Gene3D" id="3.40.50.300">
    <property type="entry name" value="P-loop containing nucleotide triphosphate hydrolases"/>
    <property type="match status" value="1"/>
</dbReference>
<evidence type="ECO:0000313" key="2">
    <source>
        <dbReference type="EMBL" id="TNJ26642.1"/>
    </source>
</evidence>
<dbReference type="SUPFAM" id="SSF55186">
    <property type="entry name" value="ThrRS/AlaRS common domain"/>
    <property type="match status" value="1"/>
</dbReference>
<dbReference type="OrthoDB" id="10257085at2759"/>
<dbReference type="SUPFAM" id="SSF52540">
    <property type="entry name" value="P-loop containing nucleoside triphosphate hydrolases"/>
    <property type="match status" value="1"/>
</dbReference>
<dbReference type="PANTHER" id="PTHR10285">
    <property type="entry name" value="URIDINE KINASE"/>
    <property type="match status" value="1"/>
</dbReference>
<comment type="caution">
    <text evidence="2">The sequence shown here is derived from an EMBL/GenBank/DDBJ whole genome shotgun (WGS) entry which is preliminary data.</text>
</comment>
<evidence type="ECO:0000313" key="3">
    <source>
        <dbReference type="Proteomes" id="UP000315496"/>
    </source>
</evidence>
<dbReference type="Pfam" id="PF00485">
    <property type="entry name" value="PRK"/>
    <property type="match status" value="1"/>
</dbReference>
<organism evidence="2 3">
    <name type="scientific">Giardia muris</name>
    <dbReference type="NCBI Taxonomy" id="5742"/>
    <lineage>
        <taxon>Eukaryota</taxon>
        <taxon>Metamonada</taxon>
        <taxon>Diplomonadida</taxon>
        <taxon>Hexamitidae</taxon>
        <taxon>Giardiinae</taxon>
        <taxon>Giardia</taxon>
    </lineage>
</organism>
<dbReference type="VEuPathDB" id="GiardiaDB:GMRT_13757"/>
<keyword evidence="3" id="KW-1185">Reference proteome</keyword>
<dbReference type="Proteomes" id="UP000315496">
    <property type="component" value="Chromosome 5"/>
</dbReference>
<sequence>MRTITVTTPTGDVLTIPVGMVICDLITLHPDAFPTSGGPAITCTVNNVLTALSERLDVNCTVVPYSAGTPEGAECYRRSLVFLLGKVWAGLCPGQSLQISHSQGHSYYFYPSTVDGNSVDTLRPPVDALKREMLAEVKQNAPILCNVPMNAEDLVEALERVSDHDSVALVRSLSQVRLMTARLGDYVQLYHTPLAPLTGLLRVFDLIEYEDGFVLTFPSKRSPTELVPFKPNQLLHDVYAEYKQWIRVLKVQTIGHLNSLCRRGLVKSFVQICETMQSRKLAELCDVIREGRHYLEAVHEARRQSHYRLLLSGGTGGDNLVRAPSINIADTEIKVVLISGPSSSGKTTLARKLAYNLKVVGREPLVLSMDNYFVDREKTPLREDGSGAYDFEHLDAVDLPLFNAHLEQLIHGEKVLAPVFNFRTGRRETRTVEMIMPFRGIIIVEGIHALNPLVSRSIPVQNKLLVFVAPFTTISMDERTRVSSRDCRLLRRLVRDRNFRGFSAERTLEQLPCLRAGEERWIYPHQHRADYMFNTALDYELCVLSTHAYPLLCELSPDSPGYCEARRLLSLLSKIEAINSEFVPRFSLLREFIGGSGMVEEE</sequence>
<accession>A0A4Z1SLU8</accession>
<feature type="domain" description="AAA+ ATPase" evidence="1">
    <location>
        <begin position="332"/>
        <end position="499"/>
    </location>
</feature>
<evidence type="ECO:0000259" key="1">
    <source>
        <dbReference type="SMART" id="SM00382"/>
    </source>
</evidence>
<dbReference type="InterPro" id="IPR027417">
    <property type="entry name" value="P-loop_NTPase"/>
</dbReference>
<dbReference type="InterPro" id="IPR018163">
    <property type="entry name" value="Thr/Ala-tRNA-synth_IIc_edit"/>
</dbReference>
<gene>
    <name evidence="2" type="ORF">GMRT_13757</name>
</gene>
<dbReference type="AlphaFoldDB" id="A0A4Z1SLU8"/>
<dbReference type="InterPro" id="IPR003593">
    <property type="entry name" value="AAA+_ATPase"/>
</dbReference>
<dbReference type="GO" id="GO:0016301">
    <property type="term" value="F:kinase activity"/>
    <property type="evidence" value="ECO:0007669"/>
    <property type="project" value="UniProtKB-KW"/>
</dbReference>
<dbReference type="GO" id="GO:0005524">
    <property type="term" value="F:ATP binding"/>
    <property type="evidence" value="ECO:0007669"/>
    <property type="project" value="InterPro"/>
</dbReference>
<name>A0A4Z1SLU8_GIAMU</name>
<reference evidence="2 3" key="1">
    <citation type="submission" date="2019-05" db="EMBL/GenBank/DDBJ databases">
        <title>The compact genome of Giardia muris reveals important steps in the evolution of intestinal protozoan parasites.</title>
        <authorList>
            <person name="Xu F."/>
            <person name="Jimenez-Gonzalez A."/>
            <person name="Einarsson E."/>
            <person name="Astvaldsson A."/>
            <person name="Peirasmaki D."/>
            <person name="Eckmann L."/>
            <person name="Andersson J.O."/>
            <person name="Svard S.G."/>
            <person name="Jerlstrom-Hultqvist J."/>
        </authorList>
    </citation>
    <scope>NUCLEOTIDE SEQUENCE [LARGE SCALE GENOMIC DNA]</scope>
    <source>
        <strain evidence="2 3">Roberts-Thomson</strain>
    </source>
</reference>
<dbReference type="EMBL" id="VDLU01000005">
    <property type="protein sequence ID" value="TNJ26642.1"/>
    <property type="molecule type" value="Genomic_DNA"/>
</dbReference>
<keyword evidence="2" id="KW-0418">Kinase</keyword>
<proteinExistence type="predicted"/>
<dbReference type="CDD" id="cd02028">
    <property type="entry name" value="UMPK_like"/>
    <property type="match status" value="1"/>
</dbReference>
<dbReference type="SMART" id="SM00382">
    <property type="entry name" value="AAA"/>
    <property type="match status" value="1"/>
</dbReference>
<keyword evidence="2" id="KW-0808">Transferase</keyword>
<dbReference type="InterPro" id="IPR006083">
    <property type="entry name" value="PRK/URK"/>
</dbReference>